<proteinExistence type="predicted"/>
<keyword evidence="2" id="KW-0804">Transcription</keyword>
<dbReference type="SUPFAM" id="SSF55257">
    <property type="entry name" value="RBP11-like subunits of RNA polymerase"/>
    <property type="match status" value="1"/>
</dbReference>
<dbReference type="GO" id="GO:0003899">
    <property type="term" value="F:DNA-directed RNA polymerase activity"/>
    <property type="evidence" value="ECO:0007669"/>
    <property type="project" value="InterPro"/>
</dbReference>
<dbReference type="GO" id="GO:0005736">
    <property type="term" value="C:RNA polymerase I complex"/>
    <property type="evidence" value="ECO:0007669"/>
    <property type="project" value="TreeGrafter"/>
</dbReference>
<evidence type="ECO:0000259" key="3">
    <source>
        <dbReference type="SMART" id="SM00662"/>
    </source>
</evidence>
<dbReference type="SMART" id="SM00662">
    <property type="entry name" value="RPOLD"/>
    <property type="match status" value="1"/>
</dbReference>
<dbReference type="InterPro" id="IPR011263">
    <property type="entry name" value="DNA-dir_RNA_pol_RpoA/D/Rpb3"/>
</dbReference>
<name>A0AAV2DE61_9ROSI</name>
<gene>
    <name evidence="4" type="ORF">LTRI10_LOCUS14191</name>
</gene>
<dbReference type="GO" id="GO:0046983">
    <property type="term" value="F:protein dimerization activity"/>
    <property type="evidence" value="ECO:0007669"/>
    <property type="project" value="InterPro"/>
</dbReference>
<keyword evidence="1" id="KW-0240">DNA-directed RNA polymerase</keyword>
<evidence type="ECO:0000256" key="1">
    <source>
        <dbReference type="ARBA" id="ARBA00022478"/>
    </source>
</evidence>
<dbReference type="PANTHER" id="PTHR11800:SF13">
    <property type="entry name" value="DNA-DIRECTED RNA POLYMERASES I AND III SUBUNIT RPAC1"/>
    <property type="match status" value="1"/>
</dbReference>
<feature type="domain" description="DNA-directed RNA polymerase RpoA/D/Rpb3-type" evidence="3">
    <location>
        <begin position="11"/>
        <end position="214"/>
    </location>
</feature>
<dbReference type="GO" id="GO:0006351">
    <property type="term" value="P:DNA-templated transcription"/>
    <property type="evidence" value="ECO:0007669"/>
    <property type="project" value="InterPro"/>
</dbReference>
<dbReference type="InterPro" id="IPR036603">
    <property type="entry name" value="RBP11-like"/>
</dbReference>
<dbReference type="Pfam" id="PF01193">
    <property type="entry name" value="RNA_pol_L"/>
    <property type="match status" value="1"/>
</dbReference>
<evidence type="ECO:0000313" key="5">
    <source>
        <dbReference type="Proteomes" id="UP001497516"/>
    </source>
</evidence>
<protein>
    <recommendedName>
        <fullName evidence="3">DNA-directed RNA polymerase RpoA/D/Rpb3-type domain-containing protein</fullName>
    </recommendedName>
</protein>
<evidence type="ECO:0000313" key="4">
    <source>
        <dbReference type="EMBL" id="CAL1372168.1"/>
    </source>
</evidence>
<sequence length="216" mass="25091">MCFEGFQFMRYLQWQLKKPRLFEYLSANDTPNEKNTIVRCKRGECRTVYYEELEWLPNGSKLIKEAGQPYSKPTTYTSFTCSQDTLPELSSDPISPLEDKMILAKLGSKREIELEAHYIEDEDAEELVKKRLDKVFDVEDIGHGNKRATVARPRDCRLCRECVRGEGCEEHVELCRVKDHFIFIVESTGVLPPEVLFTEVVKILEDKCERVISEIS</sequence>
<reference evidence="4 5" key="1">
    <citation type="submission" date="2024-04" db="EMBL/GenBank/DDBJ databases">
        <authorList>
            <person name="Fracassetti M."/>
        </authorList>
    </citation>
    <scope>NUCLEOTIDE SEQUENCE [LARGE SCALE GENOMIC DNA]</scope>
</reference>
<dbReference type="GO" id="GO:0005666">
    <property type="term" value="C:RNA polymerase III complex"/>
    <property type="evidence" value="ECO:0007669"/>
    <property type="project" value="TreeGrafter"/>
</dbReference>
<evidence type="ECO:0000256" key="2">
    <source>
        <dbReference type="ARBA" id="ARBA00023163"/>
    </source>
</evidence>
<dbReference type="EMBL" id="OZ034815">
    <property type="protein sequence ID" value="CAL1372168.1"/>
    <property type="molecule type" value="Genomic_DNA"/>
</dbReference>
<accession>A0AAV2DE61</accession>
<organism evidence="4 5">
    <name type="scientific">Linum trigynum</name>
    <dbReference type="NCBI Taxonomy" id="586398"/>
    <lineage>
        <taxon>Eukaryota</taxon>
        <taxon>Viridiplantae</taxon>
        <taxon>Streptophyta</taxon>
        <taxon>Embryophyta</taxon>
        <taxon>Tracheophyta</taxon>
        <taxon>Spermatophyta</taxon>
        <taxon>Magnoliopsida</taxon>
        <taxon>eudicotyledons</taxon>
        <taxon>Gunneridae</taxon>
        <taxon>Pentapetalae</taxon>
        <taxon>rosids</taxon>
        <taxon>fabids</taxon>
        <taxon>Malpighiales</taxon>
        <taxon>Linaceae</taxon>
        <taxon>Linum</taxon>
    </lineage>
</organism>
<keyword evidence="5" id="KW-1185">Reference proteome</keyword>
<dbReference type="AlphaFoldDB" id="A0AAV2DE61"/>
<dbReference type="InterPro" id="IPR050518">
    <property type="entry name" value="Rpo3/RPB3_RNA_Pol_subunit"/>
</dbReference>
<dbReference type="PANTHER" id="PTHR11800">
    <property type="entry name" value="DNA-DIRECTED RNA POLYMERASE"/>
    <property type="match status" value="1"/>
</dbReference>
<dbReference type="Gene3D" id="3.30.1360.10">
    <property type="entry name" value="RNA polymerase, RBP11-like subunit"/>
    <property type="match status" value="1"/>
</dbReference>
<dbReference type="Proteomes" id="UP001497516">
    <property type="component" value="Chromosome 2"/>
</dbReference>